<reference evidence="3" key="1">
    <citation type="journal article" date="2019" name="Int. J. Syst. Evol. Microbiol.">
        <title>The Global Catalogue of Microorganisms (GCM) 10K type strain sequencing project: providing services to taxonomists for standard genome sequencing and annotation.</title>
        <authorList>
            <consortium name="The Broad Institute Genomics Platform"/>
            <consortium name="The Broad Institute Genome Sequencing Center for Infectious Disease"/>
            <person name="Wu L."/>
            <person name="Ma J."/>
        </authorList>
    </citation>
    <scope>NUCLEOTIDE SEQUENCE [LARGE SCALE GENOMIC DNA]</scope>
    <source>
        <strain evidence="3">JCM 17933</strain>
    </source>
</reference>
<evidence type="ECO:0000313" key="2">
    <source>
        <dbReference type="EMBL" id="GAA4520788.1"/>
    </source>
</evidence>
<gene>
    <name evidence="2" type="ORF">GCM10023191_098190</name>
</gene>
<proteinExistence type="predicted"/>
<name>A0ABP8R8A7_9ACTN</name>
<feature type="compositionally biased region" description="Basic and acidic residues" evidence="1">
    <location>
        <begin position="1"/>
        <end position="30"/>
    </location>
</feature>
<sequence length="105" mass="11739">MTEVEAKPAHGESDDSDVQAKLHDSQKDRVSVCGTQGGYDLNDELRYRNALKTMLPWLPDYMAETTSAFGDEFWEYGLGEKTGAPSRRSTATPSSRARQAALRRR</sequence>
<feature type="region of interest" description="Disordered" evidence="1">
    <location>
        <begin position="80"/>
        <end position="105"/>
    </location>
</feature>
<dbReference type="RefSeq" id="WP_345475536.1">
    <property type="nucleotide sequence ID" value="NZ_BAABHF010000067.1"/>
</dbReference>
<feature type="region of interest" description="Disordered" evidence="1">
    <location>
        <begin position="1"/>
        <end position="35"/>
    </location>
</feature>
<feature type="compositionally biased region" description="Low complexity" evidence="1">
    <location>
        <begin position="84"/>
        <end position="105"/>
    </location>
</feature>
<dbReference type="EMBL" id="BAABHF010000067">
    <property type="protein sequence ID" value="GAA4520788.1"/>
    <property type="molecule type" value="Genomic_DNA"/>
</dbReference>
<evidence type="ECO:0000256" key="1">
    <source>
        <dbReference type="SAM" id="MobiDB-lite"/>
    </source>
</evidence>
<keyword evidence="3" id="KW-1185">Reference proteome</keyword>
<comment type="caution">
    <text evidence="2">The sequence shown here is derived from an EMBL/GenBank/DDBJ whole genome shotgun (WGS) entry which is preliminary data.</text>
</comment>
<evidence type="ECO:0000313" key="3">
    <source>
        <dbReference type="Proteomes" id="UP001500503"/>
    </source>
</evidence>
<accession>A0ABP8R8A7</accession>
<organism evidence="2 3">
    <name type="scientific">Actinoallomurus oryzae</name>
    <dbReference type="NCBI Taxonomy" id="502180"/>
    <lineage>
        <taxon>Bacteria</taxon>
        <taxon>Bacillati</taxon>
        <taxon>Actinomycetota</taxon>
        <taxon>Actinomycetes</taxon>
        <taxon>Streptosporangiales</taxon>
        <taxon>Thermomonosporaceae</taxon>
        <taxon>Actinoallomurus</taxon>
    </lineage>
</organism>
<dbReference type="Proteomes" id="UP001500503">
    <property type="component" value="Unassembled WGS sequence"/>
</dbReference>
<protein>
    <submittedName>
        <fullName evidence="2">Uncharacterized protein</fullName>
    </submittedName>
</protein>